<evidence type="ECO:0000256" key="6">
    <source>
        <dbReference type="ARBA" id="ARBA00022989"/>
    </source>
</evidence>
<comment type="similarity">
    <text evidence="2 13">Belongs to the amiloride-sensitive sodium channel (TC 1.A.6) family.</text>
</comment>
<dbReference type="EMBL" id="CP092624">
    <property type="protein sequence ID" value="UMM35350.1"/>
    <property type="molecule type" value="Genomic_DNA"/>
</dbReference>
<evidence type="ECO:0000256" key="11">
    <source>
        <dbReference type="ARBA" id="ARBA00023201"/>
    </source>
</evidence>
<keyword evidence="11 13" id="KW-0739">Sodium transport</keyword>
<dbReference type="GO" id="GO:0016020">
    <property type="term" value="C:membrane"/>
    <property type="evidence" value="ECO:0007669"/>
    <property type="project" value="UniProtKB-SubCell"/>
</dbReference>
<dbReference type="EMBL" id="CP090895">
    <property type="protein sequence ID" value="ULT89545.1"/>
    <property type="molecule type" value="Genomic_DNA"/>
</dbReference>
<keyword evidence="9 15" id="KW-0472">Membrane</keyword>
<evidence type="ECO:0000256" key="7">
    <source>
        <dbReference type="ARBA" id="ARBA00023053"/>
    </source>
</evidence>
<evidence type="ECO:0000256" key="14">
    <source>
        <dbReference type="SAM" id="MobiDB-lite"/>
    </source>
</evidence>
<evidence type="ECO:0000313" key="18">
    <source>
        <dbReference type="Proteomes" id="UP000827892"/>
    </source>
</evidence>
<feature type="compositionally biased region" description="Polar residues" evidence="14">
    <location>
        <begin position="598"/>
        <end position="609"/>
    </location>
</feature>
<evidence type="ECO:0000313" key="16">
    <source>
        <dbReference type="EMBL" id="ULT89545.1"/>
    </source>
</evidence>
<keyword evidence="10" id="KW-0325">Glycoprotein</keyword>
<feature type="region of interest" description="Disordered" evidence="14">
    <location>
        <begin position="533"/>
        <end position="552"/>
    </location>
</feature>
<reference evidence="17 19" key="2">
    <citation type="submission" date="2022-04" db="EMBL/GenBank/DDBJ databases">
        <title>Chromosome-level reference genomes for two strains of Caenorhabditis briggsae: an improved platform for comparative genomics.</title>
        <authorList>
            <person name="Stevens L."/>
            <person name="Andersen E."/>
        </authorList>
    </citation>
    <scope>NUCLEOTIDE SEQUENCE [LARGE SCALE GENOMIC DNA]</scope>
    <source>
        <strain evidence="17">VX34</strain>
        <tissue evidence="17">Whole-organism</tissue>
    </source>
</reference>
<reference evidence="16 18" key="1">
    <citation type="submission" date="2022-02" db="EMBL/GenBank/DDBJ databases">
        <title>Chromosome-level reference genomes for two strains of Caenorhabditis briggsae: an improved platform for comparative genomics.</title>
        <authorList>
            <person name="Stevens L."/>
            <person name="Andersen E.C."/>
        </authorList>
    </citation>
    <scope>NUCLEOTIDE SEQUENCE [LARGE SCALE GENOMIC DNA]</scope>
    <source>
        <strain evidence="16">QX1410_ONT</strain>
        <tissue evidence="16">Whole-organism</tissue>
    </source>
</reference>
<protein>
    <recommendedName>
        <fullName evidence="20">DEgenerin Like</fullName>
    </recommendedName>
</protein>
<feature type="region of interest" description="Disordered" evidence="14">
    <location>
        <begin position="35"/>
        <end position="58"/>
    </location>
</feature>
<dbReference type="Pfam" id="PF00858">
    <property type="entry name" value="ASC"/>
    <property type="match status" value="1"/>
</dbReference>
<evidence type="ECO:0000256" key="3">
    <source>
        <dbReference type="ARBA" id="ARBA00022448"/>
    </source>
</evidence>
<evidence type="ECO:0008006" key="20">
    <source>
        <dbReference type="Google" id="ProtNLM"/>
    </source>
</evidence>
<keyword evidence="12 13" id="KW-0407">Ion channel</keyword>
<organism evidence="17 19">
    <name type="scientific">Caenorhabditis briggsae</name>
    <dbReference type="NCBI Taxonomy" id="6238"/>
    <lineage>
        <taxon>Eukaryota</taxon>
        <taxon>Metazoa</taxon>
        <taxon>Ecdysozoa</taxon>
        <taxon>Nematoda</taxon>
        <taxon>Chromadorea</taxon>
        <taxon>Rhabditida</taxon>
        <taxon>Rhabditina</taxon>
        <taxon>Rhabditomorpha</taxon>
        <taxon>Rhabditoidea</taxon>
        <taxon>Rhabditidae</taxon>
        <taxon>Peloderinae</taxon>
        <taxon>Caenorhabditis</taxon>
    </lineage>
</organism>
<evidence type="ECO:0000256" key="13">
    <source>
        <dbReference type="RuleBase" id="RU000679"/>
    </source>
</evidence>
<keyword evidence="7" id="KW-0915">Sodium</keyword>
<dbReference type="AlphaFoldDB" id="A0AAE9JLZ9"/>
<keyword evidence="3 13" id="KW-0813">Transport</keyword>
<dbReference type="InterPro" id="IPR001873">
    <property type="entry name" value="ENaC"/>
</dbReference>
<dbReference type="PANTHER" id="PTHR11690">
    <property type="entry name" value="AMILORIDE-SENSITIVE SODIUM CHANNEL-RELATED"/>
    <property type="match status" value="1"/>
</dbReference>
<evidence type="ECO:0000313" key="19">
    <source>
        <dbReference type="Proteomes" id="UP000829354"/>
    </source>
</evidence>
<comment type="subcellular location">
    <subcellularLocation>
        <location evidence="1">Membrane</location>
        <topology evidence="1">Multi-pass membrane protein</topology>
    </subcellularLocation>
</comment>
<accession>A0AAE9JLZ9</accession>
<dbReference type="Gene3D" id="1.10.287.770">
    <property type="entry name" value="YojJ-like"/>
    <property type="match status" value="1"/>
</dbReference>
<evidence type="ECO:0000256" key="9">
    <source>
        <dbReference type="ARBA" id="ARBA00023136"/>
    </source>
</evidence>
<dbReference type="Proteomes" id="UP000829354">
    <property type="component" value="Chromosome V"/>
</dbReference>
<evidence type="ECO:0000256" key="8">
    <source>
        <dbReference type="ARBA" id="ARBA00023065"/>
    </source>
</evidence>
<gene>
    <name evidence="16" type="ORF">L3Y34_008166</name>
    <name evidence="17" type="ORF">L5515_008013</name>
</gene>
<dbReference type="PANTHER" id="PTHR11690:SF227">
    <property type="entry name" value="AMILORIDE-SENSITIVE SODIUM CHANNEL"/>
    <property type="match status" value="1"/>
</dbReference>
<proteinExistence type="inferred from homology"/>
<sequence>MIMAIGQTIYEDEKAHQEEQRRRRRLIRMGAKVKDQTSVEMHDVNEPRHAHPEDDKPSSWKDALFGRRARKYAFIFIVAFLAVLTVKDVFDLFEEYFEYPKESDINIVFNESMTMPNVTFCMSRAQAWSHFKLNLSAPADEWDAVVDESLANMTDHDAFMKQPWDYRLVMEAYDMIATYSSLERETTAHGSARSIHVFKNSPRLAAKRKTFKKWRDILDSRRITFDEFTQKTGIEVLRRSMQRFRRRTFDDDDTVIKTKLRISWISQMQICYQPEFDKDNFKTIDDQGVFFDMLLSHNAENTEGQKIDCMSVDFHGRPSSLNRFMEGKGRSRDGFIDELCLGQRHEVTAHVTALYQMLENDEEGTRCRDVEDGEDSEFNCRSRCRMEMIRDACHCTPLSLSYLAKKEDMEIFPLCDYTQCTVDVQKGNYSDTECANKCFPDCRQIRFEVDHSVKGRMLRPDLTLVELSWGPFEYLTMEQQWKYTPTTFIAALGGSIGMWLGLSILSLIQLVTYSYTYFTKKIVNEKILKKGNTFDRRDGEDEDGDFTIDNGTERKKMSLAENPFAEFFPGGSPEQPKKGGSKPNSRQASLDKEGGNSQGYSANPKGTRS</sequence>
<evidence type="ECO:0000256" key="10">
    <source>
        <dbReference type="ARBA" id="ARBA00023180"/>
    </source>
</evidence>
<evidence type="ECO:0000256" key="5">
    <source>
        <dbReference type="ARBA" id="ARBA00022692"/>
    </source>
</evidence>
<evidence type="ECO:0000256" key="15">
    <source>
        <dbReference type="SAM" id="Phobius"/>
    </source>
</evidence>
<evidence type="ECO:0000313" key="17">
    <source>
        <dbReference type="EMBL" id="UMM35350.1"/>
    </source>
</evidence>
<evidence type="ECO:0000256" key="12">
    <source>
        <dbReference type="ARBA" id="ARBA00023303"/>
    </source>
</evidence>
<name>A0AAE9JLZ9_CAEBR</name>
<keyword evidence="6 15" id="KW-1133">Transmembrane helix</keyword>
<evidence type="ECO:0000256" key="1">
    <source>
        <dbReference type="ARBA" id="ARBA00004141"/>
    </source>
</evidence>
<feature type="region of interest" description="Disordered" evidence="14">
    <location>
        <begin position="562"/>
        <end position="609"/>
    </location>
</feature>
<keyword evidence="4 13" id="KW-0894">Sodium channel</keyword>
<evidence type="ECO:0000256" key="4">
    <source>
        <dbReference type="ARBA" id="ARBA00022461"/>
    </source>
</evidence>
<keyword evidence="8 13" id="KW-0406">Ion transport</keyword>
<keyword evidence="5 13" id="KW-0812">Transmembrane</keyword>
<feature type="transmembrane region" description="Helical" evidence="15">
    <location>
        <begin position="72"/>
        <end position="90"/>
    </location>
</feature>
<keyword evidence="19" id="KW-1185">Reference proteome</keyword>
<feature type="transmembrane region" description="Helical" evidence="15">
    <location>
        <begin position="488"/>
        <end position="511"/>
    </location>
</feature>
<dbReference type="GO" id="GO:0005272">
    <property type="term" value="F:sodium channel activity"/>
    <property type="evidence" value="ECO:0007669"/>
    <property type="project" value="UniProtKB-KW"/>
</dbReference>
<evidence type="ECO:0000256" key="2">
    <source>
        <dbReference type="ARBA" id="ARBA00007193"/>
    </source>
</evidence>
<dbReference type="Proteomes" id="UP000827892">
    <property type="component" value="Chromosome V"/>
</dbReference>